<feature type="compositionally biased region" description="Acidic residues" evidence="10">
    <location>
        <begin position="478"/>
        <end position="491"/>
    </location>
</feature>
<dbReference type="GO" id="GO:0051382">
    <property type="term" value="P:kinetochore assembly"/>
    <property type="evidence" value="ECO:0007669"/>
    <property type="project" value="InterPro"/>
</dbReference>
<feature type="compositionally biased region" description="Basic and acidic residues" evidence="10">
    <location>
        <begin position="110"/>
        <end position="127"/>
    </location>
</feature>
<comment type="similarity">
    <text evidence="2">Belongs to the CENP-C/MIF2 family.</text>
</comment>
<feature type="region of interest" description="Disordered" evidence="10">
    <location>
        <begin position="1014"/>
        <end position="1052"/>
    </location>
</feature>
<dbReference type="AlphaFoldDB" id="A0A1S3IMC0"/>
<dbReference type="GO" id="GO:0051315">
    <property type="term" value="P:attachment of mitotic spindle microtubules to kinetochore"/>
    <property type="evidence" value="ECO:0007669"/>
    <property type="project" value="TreeGrafter"/>
</dbReference>
<dbReference type="PANTHER" id="PTHR16684:SF11">
    <property type="entry name" value="CENTROMERE PROTEIN C"/>
    <property type="match status" value="1"/>
</dbReference>
<feature type="compositionally biased region" description="Basic and acidic residues" evidence="10">
    <location>
        <begin position="275"/>
        <end position="286"/>
    </location>
</feature>
<feature type="compositionally biased region" description="Polar residues" evidence="10">
    <location>
        <begin position="500"/>
        <end position="511"/>
    </location>
</feature>
<keyword evidence="3" id="KW-0238">DNA-binding</keyword>
<feature type="compositionally biased region" description="Polar residues" evidence="10">
    <location>
        <begin position="297"/>
        <end position="311"/>
    </location>
</feature>
<name>A0A1S3IMC0_LINAN</name>
<dbReference type="SUPFAM" id="SSF51182">
    <property type="entry name" value="RmlC-like cupins"/>
    <property type="match status" value="1"/>
</dbReference>
<feature type="compositionally biased region" description="Acidic residues" evidence="10">
    <location>
        <begin position="795"/>
        <end position="805"/>
    </location>
</feature>
<comment type="function">
    <text evidence="5">Component of the CENPA-NAC (nucleosome-associated) complex, a complex that plays a central role in assembly of kinetochore proteins, mitotic progression and chromosome segregation. The CENPA-NAC complex recruits the CENPA-CAD (nucleosome distal) complex and may be involved in incorporation of newly synthesized CENPA into centromeres. CENPC recruits DNA methylation and DNMT3B to both centromeric and pericentromeric satellite repeats and regulates the histone code in these regions.</text>
</comment>
<evidence type="ECO:0000256" key="2">
    <source>
        <dbReference type="ARBA" id="ARBA00010291"/>
    </source>
</evidence>
<comment type="subunit">
    <text evidence="6">Oligomer. Component of the CENPA-NAC complex, at least composed of CENPA, CENPC, CENPH, CENPM, CENPN, CENPT and CENPU. The CENPA-NAC complex interacts with the CENPA-CAD complex, composed of CENPI, CENPK, CENPL, CENPO, CENPP, CENPQ, CENPR and CENPS. Binds to DAXX. Interacts with DNMT3B. Interacts directly with CENPA. Identified in a centromere complex containing histones H2A, H2B and H4, and at least CENPA, CENPB, CENPC, CENPT, CENPN, HJURP, SUPT16H, SSRP1 and RSF1. Interacts with MEIKIN.</text>
</comment>
<dbReference type="Proteomes" id="UP000085678">
    <property type="component" value="Unplaced"/>
</dbReference>
<dbReference type="InterPro" id="IPR011051">
    <property type="entry name" value="RmlC_Cupin_sf"/>
</dbReference>
<dbReference type="GO" id="GO:0005634">
    <property type="term" value="C:nucleus"/>
    <property type="evidence" value="ECO:0007669"/>
    <property type="project" value="UniProtKB-SubCell"/>
</dbReference>
<dbReference type="InterPro" id="IPR025974">
    <property type="entry name" value="Mif2/CENP-C_cupin"/>
</dbReference>
<feature type="compositionally biased region" description="Basic residues" evidence="10">
    <location>
        <begin position="829"/>
        <end position="843"/>
    </location>
</feature>
<dbReference type="FunFam" id="2.60.120.10:FF:000033">
    <property type="entry name" value="Centromere protein C 1"/>
    <property type="match status" value="1"/>
</dbReference>
<feature type="compositionally biased region" description="Polar residues" evidence="10">
    <location>
        <begin position="780"/>
        <end position="792"/>
    </location>
</feature>
<feature type="compositionally biased region" description="Polar residues" evidence="10">
    <location>
        <begin position="128"/>
        <end position="155"/>
    </location>
</feature>
<feature type="compositionally biased region" description="Polar residues" evidence="10">
    <location>
        <begin position="250"/>
        <end position="274"/>
    </location>
</feature>
<dbReference type="InParanoid" id="A0A1S3IMC0"/>
<organism evidence="12 13">
    <name type="scientific">Lingula anatina</name>
    <name type="common">Brachiopod</name>
    <name type="synonym">Lingula unguis</name>
    <dbReference type="NCBI Taxonomy" id="7574"/>
    <lineage>
        <taxon>Eukaryota</taxon>
        <taxon>Metazoa</taxon>
        <taxon>Spiralia</taxon>
        <taxon>Lophotrochozoa</taxon>
        <taxon>Brachiopoda</taxon>
        <taxon>Linguliformea</taxon>
        <taxon>Lingulata</taxon>
        <taxon>Lingulida</taxon>
        <taxon>Linguloidea</taxon>
        <taxon>Lingulidae</taxon>
        <taxon>Lingula</taxon>
    </lineage>
</organism>
<evidence type="ECO:0000313" key="13">
    <source>
        <dbReference type="RefSeq" id="XP_013399385.1"/>
    </source>
</evidence>
<feature type="compositionally biased region" description="Polar residues" evidence="10">
    <location>
        <begin position="675"/>
        <end position="684"/>
    </location>
</feature>
<evidence type="ECO:0000256" key="3">
    <source>
        <dbReference type="ARBA" id="ARBA00023125"/>
    </source>
</evidence>
<feature type="compositionally biased region" description="Basic and acidic residues" evidence="10">
    <location>
        <begin position="661"/>
        <end position="670"/>
    </location>
</feature>
<evidence type="ECO:0000256" key="5">
    <source>
        <dbReference type="ARBA" id="ARBA00053516"/>
    </source>
</evidence>
<evidence type="ECO:0000256" key="10">
    <source>
        <dbReference type="SAM" id="MobiDB-lite"/>
    </source>
</evidence>
<proteinExistence type="inferred from homology"/>
<feature type="domain" description="Mif2/CENP-C cupin" evidence="11">
    <location>
        <begin position="1111"/>
        <end position="1191"/>
    </location>
</feature>
<feature type="compositionally biased region" description="Acidic residues" evidence="10">
    <location>
        <begin position="212"/>
        <end position="227"/>
    </location>
</feature>
<gene>
    <name evidence="13" type="primary">LOC106165639</name>
</gene>
<dbReference type="GO" id="GO:0019237">
    <property type="term" value="F:centromeric DNA binding"/>
    <property type="evidence" value="ECO:0007669"/>
    <property type="project" value="InterPro"/>
</dbReference>
<accession>A0A1S3IMC0</accession>
<evidence type="ECO:0000256" key="1">
    <source>
        <dbReference type="ARBA" id="ARBA00004123"/>
    </source>
</evidence>
<dbReference type="GO" id="GO:0051455">
    <property type="term" value="P:spindle attachment to meiosis I kinetochore"/>
    <property type="evidence" value="ECO:0007669"/>
    <property type="project" value="TreeGrafter"/>
</dbReference>
<dbReference type="Gene3D" id="2.60.120.10">
    <property type="entry name" value="Jelly Rolls"/>
    <property type="match status" value="1"/>
</dbReference>
<feature type="compositionally biased region" description="Basic residues" evidence="10">
    <location>
        <begin position="516"/>
        <end position="529"/>
    </location>
</feature>
<dbReference type="GeneID" id="106165639"/>
<evidence type="ECO:0000256" key="8">
    <source>
        <dbReference type="ARBA" id="ARBA00082151"/>
    </source>
</evidence>
<dbReference type="KEGG" id="lak:106165639"/>
<feature type="compositionally biased region" description="Polar residues" evidence="10">
    <location>
        <begin position="173"/>
        <end position="183"/>
    </location>
</feature>
<keyword evidence="12" id="KW-1185">Reference proteome</keyword>
<protein>
    <recommendedName>
        <fullName evidence="7">Centromere protein C</fullName>
    </recommendedName>
    <alternativeName>
        <fullName evidence="8">Centromere autoantigen C</fullName>
    </alternativeName>
    <alternativeName>
        <fullName evidence="9">Centromere protein C 1</fullName>
    </alternativeName>
</protein>
<evidence type="ECO:0000259" key="11">
    <source>
        <dbReference type="Pfam" id="PF11699"/>
    </source>
</evidence>
<feature type="compositionally biased region" description="Acidic residues" evidence="10">
    <location>
        <begin position="337"/>
        <end position="346"/>
    </location>
</feature>
<dbReference type="RefSeq" id="XP_013399385.1">
    <property type="nucleotide sequence ID" value="XM_013543931.1"/>
</dbReference>
<dbReference type="STRING" id="7574.A0A1S3IMC0"/>
<comment type="subcellular location">
    <subcellularLocation>
        <location evidence="1">Nucleus</location>
    </subcellularLocation>
</comment>
<feature type="compositionally biased region" description="Basic and acidic residues" evidence="10">
    <location>
        <begin position="732"/>
        <end position="748"/>
    </location>
</feature>
<keyword evidence="4" id="KW-0539">Nucleus</keyword>
<dbReference type="PANTHER" id="PTHR16684">
    <property type="entry name" value="CENTROMERE PROTEIN C"/>
    <property type="match status" value="1"/>
</dbReference>
<feature type="compositionally biased region" description="Basic and acidic residues" evidence="10">
    <location>
        <begin position="580"/>
        <end position="591"/>
    </location>
</feature>
<feature type="compositionally biased region" description="Basic residues" evidence="10">
    <location>
        <begin position="1026"/>
        <end position="1040"/>
    </location>
</feature>
<evidence type="ECO:0000256" key="6">
    <source>
        <dbReference type="ARBA" id="ARBA00064952"/>
    </source>
</evidence>
<feature type="compositionally biased region" description="Basic and acidic residues" evidence="10">
    <location>
        <begin position="199"/>
        <end position="211"/>
    </location>
</feature>
<feature type="compositionally biased region" description="Basic and acidic residues" evidence="10">
    <location>
        <begin position="351"/>
        <end position="368"/>
    </location>
</feature>
<feature type="compositionally biased region" description="Basic and acidic residues" evidence="10">
    <location>
        <begin position="395"/>
        <end position="411"/>
    </location>
</feature>
<feature type="compositionally biased region" description="Polar residues" evidence="10">
    <location>
        <begin position="418"/>
        <end position="438"/>
    </location>
</feature>
<feature type="compositionally biased region" description="Basic residues" evidence="10">
    <location>
        <begin position="721"/>
        <end position="731"/>
    </location>
</feature>
<reference evidence="13" key="1">
    <citation type="submission" date="2025-08" db="UniProtKB">
        <authorList>
            <consortium name="RefSeq"/>
        </authorList>
    </citation>
    <scope>IDENTIFICATION</scope>
    <source>
        <tissue evidence="13">Gonads</tissue>
    </source>
</reference>
<dbReference type="InterPro" id="IPR028386">
    <property type="entry name" value="CENP-C/Mif2/cnp3"/>
</dbReference>
<evidence type="ECO:0000313" key="12">
    <source>
        <dbReference type="Proteomes" id="UP000085678"/>
    </source>
</evidence>
<evidence type="ECO:0000256" key="9">
    <source>
        <dbReference type="ARBA" id="ARBA00083562"/>
    </source>
</evidence>
<dbReference type="InterPro" id="IPR014710">
    <property type="entry name" value="RmlC-like_jellyroll"/>
</dbReference>
<evidence type="ECO:0000256" key="4">
    <source>
        <dbReference type="ARBA" id="ARBA00023242"/>
    </source>
</evidence>
<sequence>MPGPGKQAVFVNPFKPENRNIGRRTGRDVRAGKNIRIFHDGIENFDDYWSDSDASTLDSDDKWLKEKENEKRIKGKAFAKNPDLSKVVKPAFQIDSSLKSISPFSPDVNSDVRKTLESSKRRDKTSDHGTLTKSRTSVAVAITPQQRYGRSTSGIDQAGDVSGSITKDKSSGPVPNSPLQSFQTRKRLTYSGEQLEGLNEQKELRDKKDNRGEEEEEEEDAGEEDLDATLVDLSSRSLVDGDRGNDHQSRAQLLSLNNKKTAKSRSQQTPCVSSKRTDSHVQEKSTRSSNQKHGKSSTKPSKNKTIQSKQVSPVLDTEELLLNGVQENLPEHCTDNYQDELLEEQDISQNGDKDRAEEVCRNVERRTGDVVQGKGSVIKQKSKVKKGSLKNDSQQQEKLDADEFKNSDKSDQVATKRAQCSESENELQTGSQNTNLQQKIHPKHTSLHTLFPHNDSGEGVTDRFSTLNLISKRKSIVDENESDEDEYEIIDEIPSRYVTDLSTTMNSSLETTEPKKRSKGKKREKKHQKEKSSKNTAGRNKSSSKSKKLSSPMEDKSEDEEPLKARGGNDSFAGQPQSGHGEKKVDNRRSFENLFNVSPVENKKLTPNSEDTGSGPGRKRKITKDSDGKKGHRNTGNNNSNRNNTADEHGEVNQGEIGEYMEDKNDERTAASDGVTPNISSVVQNKRRTIAHMTPNVSTIEEENSHVGEAPEPASALKSGKVIRAKRRMSRSKLDKKGKGEASKEMKGKGRPRKSVHSGTEETADEFSDYFSECLDGTINGKSRSTSVSSKPNGDVEEGSDEEEAPPPSPPSLKKGRKNVKETSTKKTAEKKRNKPGIVKGKRKSDPIPPAEDNDSPHESEEYADDVLPSPPTVKKKRKSVTVSTAPALPTPSGSGTVLKSILKKTPRGTPYSAESSPVVAEKSLLHSFELSDSVGVSRTPRFSTAPPQHFFEVTASETPQIPEKPTKTVKLIVPEPAPDGLRRSSRTRIPPLQWYKNERPKYSRRKSGGFIVTGILPPPVDEKPKSKKKLKKAKGRRKGAGAPHTPRNMSMHVDVSSDTELAYEDDLVAVVNPETQEEVYVDCIKSRDNLVFLGPSAQLAEPTDDLILCKSVQQKAFSVGELILRPLREKPMQFVKNDTMVFRINVGKLAVTIHKTCTILESGDVFFVPKGNCYSIKNLRDEEAKLVFFQHKG</sequence>
<dbReference type="GO" id="GO:0000776">
    <property type="term" value="C:kinetochore"/>
    <property type="evidence" value="ECO:0007669"/>
    <property type="project" value="InterPro"/>
</dbReference>
<feature type="compositionally biased region" description="Low complexity" evidence="10">
    <location>
        <begin position="634"/>
        <end position="644"/>
    </location>
</feature>
<feature type="region of interest" description="Disordered" evidence="10">
    <location>
        <begin position="99"/>
        <end position="899"/>
    </location>
</feature>
<feature type="compositionally biased region" description="Basic and acidic residues" evidence="10">
    <location>
        <begin position="239"/>
        <end position="249"/>
    </location>
</feature>
<dbReference type="Pfam" id="PF11699">
    <property type="entry name" value="CENP-C_C"/>
    <property type="match status" value="1"/>
</dbReference>
<dbReference type="OrthoDB" id="1939643at2759"/>
<feature type="compositionally biased region" description="Basic and acidic residues" evidence="10">
    <location>
        <begin position="819"/>
        <end position="828"/>
    </location>
</feature>
<evidence type="ECO:0000256" key="7">
    <source>
        <dbReference type="ARBA" id="ARBA00068530"/>
    </source>
</evidence>